<organism evidence="6 7">
    <name type="scientific">Lates calcarifer</name>
    <name type="common">Barramundi</name>
    <name type="synonym">Holocentrus calcarifer</name>
    <dbReference type="NCBI Taxonomy" id="8187"/>
    <lineage>
        <taxon>Eukaryota</taxon>
        <taxon>Metazoa</taxon>
        <taxon>Chordata</taxon>
        <taxon>Craniata</taxon>
        <taxon>Vertebrata</taxon>
        <taxon>Euteleostomi</taxon>
        <taxon>Actinopterygii</taxon>
        <taxon>Neopterygii</taxon>
        <taxon>Teleostei</taxon>
        <taxon>Neoteleostei</taxon>
        <taxon>Acanthomorphata</taxon>
        <taxon>Carangaria</taxon>
        <taxon>Carangaria incertae sedis</taxon>
        <taxon>Centropomidae</taxon>
        <taxon>Lates</taxon>
    </lineage>
</organism>
<dbReference type="FunFam" id="2.40.10.10:FF:000036">
    <property type="entry name" value="Trypsin beta"/>
    <property type="match status" value="1"/>
</dbReference>
<dbReference type="PANTHER" id="PTHR24271:SF87">
    <property type="entry name" value="ARGININE ESTERASE-LIKE-RELATED"/>
    <property type="match status" value="1"/>
</dbReference>
<dbReference type="STRING" id="8187.ENSLCAP00010006140"/>
<keyword evidence="3" id="KW-0720">Serine protease</keyword>
<dbReference type="Pfam" id="PF00089">
    <property type="entry name" value="Trypsin"/>
    <property type="match status" value="1"/>
</dbReference>
<dbReference type="GeneTree" id="ENSGT00910000144271"/>
<dbReference type="AlphaFoldDB" id="A0A4W6C6P9"/>
<dbReference type="Proteomes" id="UP000314980">
    <property type="component" value="Unassembled WGS sequence"/>
</dbReference>
<dbReference type="PROSITE" id="PS00134">
    <property type="entry name" value="TRYPSIN_HIS"/>
    <property type="match status" value="1"/>
</dbReference>
<evidence type="ECO:0000313" key="7">
    <source>
        <dbReference type="Proteomes" id="UP000314980"/>
    </source>
</evidence>
<evidence type="ECO:0000259" key="5">
    <source>
        <dbReference type="PROSITE" id="PS50240"/>
    </source>
</evidence>
<keyword evidence="7" id="KW-1185">Reference proteome</keyword>
<sequence>GEIVPLTCLSVPHLSLGSEIINGNEAPENTLLYMASLQVNGRHKCGGFLVRKDFVMTAAHCDGVVLGTHNLHKSGKTVRHIVKRYRYPGYDGAGNGKDIMLLKLSREVQLGNSMQLAKLPRSAINIKDNEQCRVAGWGYTRTNGNVVDDLRVVDVSIINPQVCKREWPRLPANVICAGGYGTNKGFCQGDSGGPLECNGIVVGIVSFNNAYICDYPDFPNIYTDISKYLPWINQILRTAYPQPVVKYSGEGKRCKQQH</sequence>
<dbReference type="FunCoup" id="A0A4W6C6P9">
    <property type="interactions" value="10"/>
</dbReference>
<accession>A0A4W6C6P9</accession>
<keyword evidence="4" id="KW-1015">Disulfide bond</keyword>
<dbReference type="InterPro" id="IPR043504">
    <property type="entry name" value="Peptidase_S1_PA_chymotrypsin"/>
</dbReference>
<dbReference type="CDD" id="cd00190">
    <property type="entry name" value="Tryp_SPc"/>
    <property type="match status" value="1"/>
</dbReference>
<evidence type="ECO:0000256" key="1">
    <source>
        <dbReference type="ARBA" id="ARBA00022670"/>
    </source>
</evidence>
<reference evidence="7" key="1">
    <citation type="submission" date="2015-09" db="EMBL/GenBank/DDBJ databases">
        <authorList>
            <person name="Sai Rama Sridatta P."/>
        </authorList>
    </citation>
    <scope>NUCLEOTIDE SEQUENCE [LARGE SCALE GENOMIC DNA]</scope>
</reference>
<keyword evidence="1" id="KW-0645">Protease</keyword>
<keyword evidence="2" id="KW-0378">Hydrolase</keyword>
<reference evidence="6" key="2">
    <citation type="submission" date="2025-08" db="UniProtKB">
        <authorList>
            <consortium name="Ensembl"/>
        </authorList>
    </citation>
    <scope>IDENTIFICATION</scope>
</reference>
<dbReference type="PANTHER" id="PTHR24271">
    <property type="entry name" value="KALLIKREIN-RELATED"/>
    <property type="match status" value="1"/>
</dbReference>
<dbReference type="PROSITE" id="PS50240">
    <property type="entry name" value="TRYPSIN_DOM"/>
    <property type="match status" value="1"/>
</dbReference>
<evidence type="ECO:0000313" key="6">
    <source>
        <dbReference type="Ensembl" id="ENSLCAP00010006140.1"/>
    </source>
</evidence>
<dbReference type="InterPro" id="IPR009003">
    <property type="entry name" value="Peptidase_S1_PA"/>
</dbReference>
<dbReference type="GO" id="GO:0004252">
    <property type="term" value="F:serine-type endopeptidase activity"/>
    <property type="evidence" value="ECO:0007669"/>
    <property type="project" value="InterPro"/>
</dbReference>
<reference evidence="6" key="3">
    <citation type="submission" date="2025-09" db="UniProtKB">
        <authorList>
            <consortium name="Ensembl"/>
        </authorList>
    </citation>
    <scope>IDENTIFICATION</scope>
</reference>
<dbReference type="InterPro" id="IPR001314">
    <property type="entry name" value="Peptidase_S1A"/>
</dbReference>
<name>A0A4W6C6P9_LATCA</name>
<protein>
    <recommendedName>
        <fullName evidence="5">Peptidase S1 domain-containing protein</fullName>
    </recommendedName>
</protein>
<dbReference type="InterPro" id="IPR001254">
    <property type="entry name" value="Trypsin_dom"/>
</dbReference>
<dbReference type="Gene3D" id="2.40.10.10">
    <property type="entry name" value="Trypsin-like serine proteases"/>
    <property type="match status" value="1"/>
</dbReference>
<dbReference type="SUPFAM" id="SSF50494">
    <property type="entry name" value="Trypsin-like serine proteases"/>
    <property type="match status" value="1"/>
</dbReference>
<dbReference type="GO" id="GO:0006508">
    <property type="term" value="P:proteolysis"/>
    <property type="evidence" value="ECO:0007669"/>
    <property type="project" value="UniProtKB-KW"/>
</dbReference>
<dbReference type="InterPro" id="IPR018114">
    <property type="entry name" value="TRYPSIN_HIS"/>
</dbReference>
<dbReference type="SMART" id="SM00020">
    <property type="entry name" value="Tryp_SPc"/>
    <property type="match status" value="1"/>
</dbReference>
<dbReference type="InParanoid" id="A0A4W6C6P9"/>
<proteinExistence type="predicted"/>
<dbReference type="PRINTS" id="PR00722">
    <property type="entry name" value="CHYMOTRYPSIN"/>
</dbReference>
<evidence type="ECO:0000256" key="2">
    <source>
        <dbReference type="ARBA" id="ARBA00022801"/>
    </source>
</evidence>
<dbReference type="Ensembl" id="ENSLCAT00010006292.1">
    <property type="protein sequence ID" value="ENSLCAP00010006140.1"/>
    <property type="gene ID" value="ENSLCAG00010003050.1"/>
</dbReference>
<evidence type="ECO:0000256" key="3">
    <source>
        <dbReference type="ARBA" id="ARBA00022825"/>
    </source>
</evidence>
<feature type="domain" description="Peptidase S1" evidence="5">
    <location>
        <begin position="20"/>
        <end position="237"/>
    </location>
</feature>
<evidence type="ECO:0000256" key="4">
    <source>
        <dbReference type="ARBA" id="ARBA00023157"/>
    </source>
</evidence>